<keyword evidence="2" id="KW-0812">Transmembrane</keyword>
<dbReference type="GO" id="GO:0060090">
    <property type="term" value="F:molecular adaptor activity"/>
    <property type="evidence" value="ECO:0000318"/>
    <property type="project" value="GO_Central"/>
</dbReference>
<dbReference type="GeneTree" id="ENSGT00940000160260"/>
<dbReference type="CDD" id="cd21912">
    <property type="entry name" value="CC1_T3JAM"/>
    <property type="match status" value="1"/>
</dbReference>
<protein>
    <recommendedName>
        <fullName evidence="5">TRAF3 interacting protein 3</fullName>
    </recommendedName>
</protein>
<name>A0A3B3HV69_ORYLA</name>
<dbReference type="GO" id="GO:0002753">
    <property type="term" value="P:cytoplasmic pattern recognition receptor signaling pathway"/>
    <property type="evidence" value="ECO:0000318"/>
    <property type="project" value="GO_Central"/>
</dbReference>
<reference evidence="3 4" key="1">
    <citation type="journal article" date="2007" name="Nature">
        <title>The medaka draft genome and insights into vertebrate genome evolution.</title>
        <authorList>
            <person name="Kasahara M."/>
            <person name="Naruse K."/>
            <person name="Sasaki S."/>
            <person name="Nakatani Y."/>
            <person name="Qu W."/>
            <person name="Ahsan B."/>
            <person name="Yamada T."/>
            <person name="Nagayasu Y."/>
            <person name="Doi K."/>
            <person name="Kasai Y."/>
            <person name="Jindo T."/>
            <person name="Kobayashi D."/>
            <person name="Shimada A."/>
            <person name="Toyoda A."/>
            <person name="Kuroki Y."/>
            <person name="Fujiyama A."/>
            <person name="Sasaki T."/>
            <person name="Shimizu A."/>
            <person name="Asakawa S."/>
            <person name="Shimizu N."/>
            <person name="Hashimoto S."/>
            <person name="Yang J."/>
            <person name="Lee Y."/>
            <person name="Matsushima K."/>
            <person name="Sugano S."/>
            <person name="Sakaizumi M."/>
            <person name="Narita T."/>
            <person name="Ohishi K."/>
            <person name="Haga S."/>
            <person name="Ohta F."/>
            <person name="Nomoto H."/>
            <person name="Nogata K."/>
            <person name="Morishita T."/>
            <person name="Endo T."/>
            <person name="Shin-I T."/>
            <person name="Takeda H."/>
            <person name="Morishita S."/>
            <person name="Kohara Y."/>
        </authorList>
    </citation>
    <scope>NUCLEOTIDE SEQUENCE [LARGE SCALE GENOMIC DNA]</scope>
    <source>
        <strain evidence="3 4">Hd-rR</strain>
    </source>
</reference>
<dbReference type="Ensembl" id="ENSORLT00000043599.1">
    <property type="protein sequence ID" value="ENSORLP00000035506.1"/>
    <property type="gene ID" value="ENSORLG00000005820.2"/>
</dbReference>
<dbReference type="InParanoid" id="A0A3B3HV69"/>
<feature type="coiled-coil region" evidence="1">
    <location>
        <begin position="363"/>
        <end position="390"/>
    </location>
</feature>
<dbReference type="InterPro" id="IPR051176">
    <property type="entry name" value="Cent_Immune-Sig_Mod"/>
</dbReference>
<reference evidence="3" key="3">
    <citation type="submission" date="2025-09" db="UniProtKB">
        <authorList>
            <consortium name="Ensembl"/>
        </authorList>
    </citation>
    <scope>IDENTIFICATION</scope>
    <source>
        <strain evidence="3">Hd-rR</strain>
    </source>
</reference>
<feature type="transmembrane region" description="Helical" evidence="2">
    <location>
        <begin position="566"/>
        <end position="588"/>
    </location>
</feature>
<sequence length="626" mass="72696">MKVSLLSRQSIKNAQTSTCFNIFTLYCHCSTEATGAAMDALTISGTHLSPEREFDRKVEIRAENHERLRGRNNVTLCRSPTRDFDSGQIKNELKEKRHQEFLRRRSVSPEPNRSKCAICSSKAKTRLGTFTTRRRTPSSKSEMLHRKVEMSSFSPIVQTQRSREADDPSNNTWALLWLEPITQVKHKNNQARQQSSTSTVIMEPSQHWIKHTNRRDNSIKVQTASLKMAKEASAQTETVHPKKNLREISVQTEYGLVTVKESDVQRLSDYLQEALWREEAVKKKLAALQESGSNLLNSTDMIWILKPGRKTRCSEDLLRSKIKTLEAQLQVCLQKIPKDGVKKLVLQMEKQRVTYEEKALVALQKATQEKAEALSRAETLQEALITVQAEALRWQSLFEELKLNSGQLKEKQHISMDQLQQLHSQLEFSRATEDELKEEIAAMRQEKQELQYNICLLEDDNQTLREEIQNFQDGDNTNHNFFMRSFPESPEAEPRLTANRDSHLEEQLQHAQQKLQLKEKECEELQTELHAMEQECQSSQARLSQCREELRQLSHRRSTPTSCSSWWRVWLFLLLLLTVAGLAMLWMWHPPFREQAEVLYSDIETRIEDYLIEMVSPRYSGCFRPV</sequence>
<dbReference type="PANTHER" id="PTHR15715">
    <property type="entry name" value="CENTROSOMAL PROTEIN OF 170 KDA"/>
    <property type="match status" value="1"/>
</dbReference>
<dbReference type="Bgee" id="ENSORLG00000005820">
    <property type="expression patterns" value="Expressed in mesonephros and 11 other cell types or tissues"/>
</dbReference>
<feature type="coiled-coil region" evidence="1">
    <location>
        <begin position="501"/>
        <end position="556"/>
    </location>
</feature>
<proteinExistence type="predicted"/>
<evidence type="ECO:0000256" key="2">
    <source>
        <dbReference type="SAM" id="Phobius"/>
    </source>
</evidence>
<accession>A0A3B3HV69</accession>
<dbReference type="Proteomes" id="UP000001038">
    <property type="component" value="Chromosome 7"/>
</dbReference>
<dbReference type="STRING" id="8090.ENSORLP00000035506"/>
<keyword evidence="2" id="KW-1133">Transmembrane helix</keyword>
<evidence type="ECO:0008006" key="5">
    <source>
        <dbReference type="Google" id="ProtNLM"/>
    </source>
</evidence>
<evidence type="ECO:0000313" key="3">
    <source>
        <dbReference type="Ensembl" id="ENSORLP00000035506.1"/>
    </source>
</evidence>
<organism evidence="3 4">
    <name type="scientific">Oryzias latipes</name>
    <name type="common">Japanese rice fish</name>
    <name type="synonym">Japanese killifish</name>
    <dbReference type="NCBI Taxonomy" id="8090"/>
    <lineage>
        <taxon>Eukaryota</taxon>
        <taxon>Metazoa</taxon>
        <taxon>Chordata</taxon>
        <taxon>Craniata</taxon>
        <taxon>Vertebrata</taxon>
        <taxon>Euteleostomi</taxon>
        <taxon>Actinopterygii</taxon>
        <taxon>Neopterygii</taxon>
        <taxon>Teleostei</taxon>
        <taxon>Neoteleostei</taxon>
        <taxon>Acanthomorphata</taxon>
        <taxon>Ovalentaria</taxon>
        <taxon>Atherinomorphae</taxon>
        <taxon>Beloniformes</taxon>
        <taxon>Adrianichthyidae</taxon>
        <taxon>Oryziinae</taxon>
        <taxon>Oryzias</taxon>
    </lineage>
</organism>
<evidence type="ECO:0000256" key="1">
    <source>
        <dbReference type="SAM" id="Coils"/>
    </source>
</evidence>
<dbReference type="PANTHER" id="PTHR15715:SF21">
    <property type="entry name" value="TRAF3-INTERACTING JNK-ACTIVATING MODULATOR"/>
    <property type="match status" value="1"/>
</dbReference>
<feature type="coiled-coil region" evidence="1">
    <location>
        <begin position="419"/>
        <end position="453"/>
    </location>
</feature>
<keyword evidence="1" id="KW-0175">Coiled coil</keyword>
<keyword evidence="4" id="KW-1185">Reference proteome</keyword>
<reference evidence="3" key="2">
    <citation type="submission" date="2025-08" db="UniProtKB">
        <authorList>
            <consortium name="Ensembl"/>
        </authorList>
    </citation>
    <scope>IDENTIFICATION</scope>
    <source>
        <strain evidence="3">Hd-rR</strain>
    </source>
</reference>
<evidence type="ECO:0000313" key="4">
    <source>
        <dbReference type="Proteomes" id="UP000001038"/>
    </source>
</evidence>
<dbReference type="AlphaFoldDB" id="A0A3B3HV69"/>
<keyword evidence="2" id="KW-0472">Membrane</keyword>
<gene>
    <name evidence="3" type="primary">traf3ip3</name>
</gene>